<accession>A0ABD1YY46</accession>
<evidence type="ECO:0000313" key="2">
    <source>
        <dbReference type="Proteomes" id="UP001605036"/>
    </source>
</evidence>
<dbReference type="AlphaFoldDB" id="A0ABD1YY46"/>
<organism evidence="1 2">
    <name type="scientific">Riccia fluitans</name>
    <dbReference type="NCBI Taxonomy" id="41844"/>
    <lineage>
        <taxon>Eukaryota</taxon>
        <taxon>Viridiplantae</taxon>
        <taxon>Streptophyta</taxon>
        <taxon>Embryophyta</taxon>
        <taxon>Marchantiophyta</taxon>
        <taxon>Marchantiopsida</taxon>
        <taxon>Marchantiidae</taxon>
        <taxon>Marchantiales</taxon>
        <taxon>Ricciaceae</taxon>
        <taxon>Riccia</taxon>
    </lineage>
</organism>
<evidence type="ECO:0000313" key="1">
    <source>
        <dbReference type="EMBL" id="KAL2634297.1"/>
    </source>
</evidence>
<proteinExistence type="predicted"/>
<gene>
    <name evidence="1" type="ORF">R1flu_005776</name>
</gene>
<reference evidence="1 2" key="1">
    <citation type="submission" date="2024-09" db="EMBL/GenBank/DDBJ databases">
        <title>Chromosome-scale assembly of Riccia fluitans.</title>
        <authorList>
            <person name="Paukszto L."/>
            <person name="Sawicki J."/>
            <person name="Karawczyk K."/>
            <person name="Piernik-Szablinska J."/>
            <person name="Szczecinska M."/>
            <person name="Mazdziarz M."/>
        </authorList>
    </citation>
    <scope>NUCLEOTIDE SEQUENCE [LARGE SCALE GENOMIC DNA]</scope>
    <source>
        <strain evidence="1">Rf_01</strain>
        <tissue evidence="1">Aerial parts of the thallus</tissue>
    </source>
</reference>
<protein>
    <submittedName>
        <fullName evidence="1">Uncharacterized protein</fullName>
    </submittedName>
</protein>
<dbReference type="EMBL" id="JBHFFA010000003">
    <property type="protein sequence ID" value="KAL2634297.1"/>
    <property type="molecule type" value="Genomic_DNA"/>
</dbReference>
<name>A0ABD1YY46_9MARC</name>
<dbReference type="Proteomes" id="UP001605036">
    <property type="component" value="Unassembled WGS sequence"/>
</dbReference>
<sequence length="112" mass="12874">MEDLNRARDTRLTDPICAKWMLATRGLLEPVKKISELLHPCSFMPTRVAHWLDRSPRFDRYHLSVCFFVECFVSIKTVKVLESNRVSDKNTLARFFFLQRGGLASSLPGSAE</sequence>
<keyword evidence="2" id="KW-1185">Reference proteome</keyword>
<comment type="caution">
    <text evidence="1">The sequence shown here is derived from an EMBL/GenBank/DDBJ whole genome shotgun (WGS) entry which is preliminary data.</text>
</comment>